<organism evidence="6 7">
    <name type="scientific">Thalassobaculum fulvum</name>
    <dbReference type="NCBI Taxonomy" id="1633335"/>
    <lineage>
        <taxon>Bacteria</taxon>
        <taxon>Pseudomonadati</taxon>
        <taxon>Pseudomonadota</taxon>
        <taxon>Alphaproteobacteria</taxon>
        <taxon>Rhodospirillales</taxon>
        <taxon>Thalassobaculaceae</taxon>
        <taxon>Thalassobaculum</taxon>
    </lineage>
</organism>
<accession>A0A918XT42</accession>
<evidence type="ECO:0000313" key="6">
    <source>
        <dbReference type="EMBL" id="GHD51938.1"/>
    </source>
</evidence>
<feature type="domain" description="HTH iclR-type" evidence="4">
    <location>
        <begin position="27"/>
        <end position="89"/>
    </location>
</feature>
<dbReference type="EMBL" id="BMZS01000005">
    <property type="protein sequence ID" value="GHD51938.1"/>
    <property type="molecule type" value="Genomic_DNA"/>
</dbReference>
<dbReference type="SUPFAM" id="SSF46785">
    <property type="entry name" value="Winged helix' DNA-binding domain"/>
    <property type="match status" value="1"/>
</dbReference>
<reference evidence="6" key="1">
    <citation type="journal article" date="2014" name="Int. J. Syst. Evol. Microbiol.">
        <title>Complete genome sequence of Corynebacterium casei LMG S-19264T (=DSM 44701T), isolated from a smear-ripened cheese.</title>
        <authorList>
            <consortium name="US DOE Joint Genome Institute (JGI-PGF)"/>
            <person name="Walter F."/>
            <person name="Albersmeier A."/>
            <person name="Kalinowski J."/>
            <person name="Ruckert C."/>
        </authorList>
    </citation>
    <scope>NUCLEOTIDE SEQUENCE</scope>
    <source>
        <strain evidence="6">KCTC 42651</strain>
    </source>
</reference>
<dbReference type="InterPro" id="IPR036390">
    <property type="entry name" value="WH_DNA-bd_sf"/>
</dbReference>
<evidence type="ECO:0000259" key="4">
    <source>
        <dbReference type="PROSITE" id="PS51077"/>
    </source>
</evidence>
<reference evidence="6" key="2">
    <citation type="submission" date="2020-09" db="EMBL/GenBank/DDBJ databases">
        <authorList>
            <person name="Sun Q."/>
            <person name="Kim S."/>
        </authorList>
    </citation>
    <scope>NUCLEOTIDE SEQUENCE</scope>
    <source>
        <strain evidence="6">KCTC 42651</strain>
    </source>
</reference>
<gene>
    <name evidence="6" type="primary">pcaR</name>
    <name evidence="6" type="ORF">GCM10017083_26930</name>
</gene>
<dbReference type="RefSeq" id="WP_189990366.1">
    <property type="nucleotide sequence ID" value="NZ_BMZS01000005.1"/>
</dbReference>
<evidence type="ECO:0000256" key="2">
    <source>
        <dbReference type="ARBA" id="ARBA00023125"/>
    </source>
</evidence>
<evidence type="ECO:0000259" key="5">
    <source>
        <dbReference type="PROSITE" id="PS51078"/>
    </source>
</evidence>
<keyword evidence="7" id="KW-1185">Reference proteome</keyword>
<keyword evidence="1" id="KW-0805">Transcription regulation</keyword>
<dbReference type="Gene3D" id="3.30.450.40">
    <property type="match status" value="1"/>
</dbReference>
<feature type="domain" description="IclR-ED" evidence="5">
    <location>
        <begin position="90"/>
        <end position="273"/>
    </location>
</feature>
<dbReference type="InterPro" id="IPR029016">
    <property type="entry name" value="GAF-like_dom_sf"/>
</dbReference>
<dbReference type="GO" id="GO:0045892">
    <property type="term" value="P:negative regulation of DNA-templated transcription"/>
    <property type="evidence" value="ECO:0007669"/>
    <property type="project" value="TreeGrafter"/>
</dbReference>
<dbReference type="InterPro" id="IPR036388">
    <property type="entry name" value="WH-like_DNA-bd_sf"/>
</dbReference>
<sequence>MPRRPSNPRLANIEDWRHGAEADPGFVTALARGLEILRAFGRDDRYLGNGELAKRTGIPKSTVSRLTQTLTSLGYLRYVDQIERYQLGPGVLALGYRYLAGNGVRDIAHPHMQALADSTDCSVALGSGDRSEMVYIDVCQGRGPLILRLDVGARIPMPVTSMGRAYIAGLPEADREAVLARLQAHHGDEWPFLRKGLEEALKFYADHGYCVSEGDWNRDVASAGVPLVLEGGAHVLAFNCGGSSLRLTRSVLERTVGPRLVETVRLVEHDLAGAPTATAGFRPREPGT</sequence>
<dbReference type="FunFam" id="1.10.10.10:FF:000056">
    <property type="entry name" value="IclR family transcriptional regulator"/>
    <property type="match status" value="1"/>
</dbReference>
<name>A0A918XT42_9PROT</name>
<protein>
    <submittedName>
        <fullName evidence="6">Transcriptional regulator</fullName>
    </submittedName>
</protein>
<dbReference type="GO" id="GO:0003700">
    <property type="term" value="F:DNA-binding transcription factor activity"/>
    <property type="evidence" value="ECO:0007669"/>
    <property type="project" value="TreeGrafter"/>
</dbReference>
<dbReference type="PANTHER" id="PTHR30136:SF33">
    <property type="entry name" value="TRANSCRIPTIONAL REGULATORY PROTEIN"/>
    <property type="match status" value="1"/>
</dbReference>
<proteinExistence type="predicted"/>
<keyword evidence="2" id="KW-0238">DNA-binding</keyword>
<dbReference type="Gene3D" id="1.10.10.10">
    <property type="entry name" value="Winged helix-like DNA-binding domain superfamily/Winged helix DNA-binding domain"/>
    <property type="match status" value="1"/>
</dbReference>
<dbReference type="InterPro" id="IPR005471">
    <property type="entry name" value="Tscrpt_reg_IclR_N"/>
</dbReference>
<evidence type="ECO:0000256" key="3">
    <source>
        <dbReference type="ARBA" id="ARBA00023163"/>
    </source>
</evidence>
<evidence type="ECO:0000313" key="7">
    <source>
        <dbReference type="Proteomes" id="UP000630353"/>
    </source>
</evidence>
<dbReference type="PROSITE" id="PS51077">
    <property type="entry name" value="HTH_ICLR"/>
    <property type="match status" value="1"/>
</dbReference>
<dbReference type="GO" id="GO:0003677">
    <property type="term" value="F:DNA binding"/>
    <property type="evidence" value="ECO:0007669"/>
    <property type="project" value="UniProtKB-KW"/>
</dbReference>
<dbReference type="Pfam" id="PF09339">
    <property type="entry name" value="HTH_IclR"/>
    <property type="match status" value="1"/>
</dbReference>
<evidence type="ECO:0000256" key="1">
    <source>
        <dbReference type="ARBA" id="ARBA00023015"/>
    </source>
</evidence>
<dbReference type="SUPFAM" id="SSF55781">
    <property type="entry name" value="GAF domain-like"/>
    <property type="match status" value="1"/>
</dbReference>
<comment type="caution">
    <text evidence="6">The sequence shown here is derived from an EMBL/GenBank/DDBJ whole genome shotgun (WGS) entry which is preliminary data.</text>
</comment>
<dbReference type="AlphaFoldDB" id="A0A918XT42"/>
<dbReference type="InterPro" id="IPR050707">
    <property type="entry name" value="HTH_MetabolicPath_Reg"/>
</dbReference>
<dbReference type="PANTHER" id="PTHR30136">
    <property type="entry name" value="HELIX-TURN-HELIX TRANSCRIPTIONAL REGULATOR, ICLR FAMILY"/>
    <property type="match status" value="1"/>
</dbReference>
<dbReference type="Pfam" id="PF01614">
    <property type="entry name" value="IclR_C"/>
    <property type="match status" value="1"/>
</dbReference>
<dbReference type="Proteomes" id="UP000630353">
    <property type="component" value="Unassembled WGS sequence"/>
</dbReference>
<dbReference type="SMART" id="SM00346">
    <property type="entry name" value="HTH_ICLR"/>
    <property type="match status" value="1"/>
</dbReference>
<keyword evidence="3" id="KW-0804">Transcription</keyword>
<dbReference type="PROSITE" id="PS51078">
    <property type="entry name" value="ICLR_ED"/>
    <property type="match status" value="1"/>
</dbReference>
<dbReference type="InterPro" id="IPR014757">
    <property type="entry name" value="Tscrpt_reg_IclR_C"/>
</dbReference>